<protein>
    <submittedName>
        <fullName evidence="1">Uncharacterized protein</fullName>
    </submittedName>
</protein>
<comment type="caution">
    <text evidence="1">The sequence shown here is derived from an EMBL/GenBank/DDBJ whole genome shotgun (WGS) entry which is preliminary data.</text>
</comment>
<name>A0A8T2PQI5_9TELE</name>
<evidence type="ECO:0000313" key="1">
    <source>
        <dbReference type="EMBL" id="KAG9353637.1"/>
    </source>
</evidence>
<organism evidence="1 2">
    <name type="scientific">Albula glossodonta</name>
    <name type="common">roundjaw bonefish</name>
    <dbReference type="NCBI Taxonomy" id="121402"/>
    <lineage>
        <taxon>Eukaryota</taxon>
        <taxon>Metazoa</taxon>
        <taxon>Chordata</taxon>
        <taxon>Craniata</taxon>
        <taxon>Vertebrata</taxon>
        <taxon>Euteleostomi</taxon>
        <taxon>Actinopterygii</taxon>
        <taxon>Neopterygii</taxon>
        <taxon>Teleostei</taxon>
        <taxon>Albuliformes</taxon>
        <taxon>Albulidae</taxon>
        <taxon>Albula</taxon>
    </lineage>
</organism>
<keyword evidence="2" id="KW-1185">Reference proteome</keyword>
<dbReference type="AlphaFoldDB" id="A0A8T2PQI5"/>
<evidence type="ECO:0000313" key="2">
    <source>
        <dbReference type="Proteomes" id="UP000824540"/>
    </source>
</evidence>
<gene>
    <name evidence="1" type="ORF">JZ751_011759</name>
</gene>
<dbReference type="EMBL" id="JAFBMS010000003">
    <property type="protein sequence ID" value="KAG9353637.1"/>
    <property type="molecule type" value="Genomic_DNA"/>
</dbReference>
<reference evidence="1" key="1">
    <citation type="thesis" date="2021" institute="BYU ScholarsArchive" country="Provo, UT, USA">
        <title>Applications of and Algorithms for Genome Assembly and Genomic Analyses with an Emphasis on Marine Teleosts.</title>
        <authorList>
            <person name="Pickett B.D."/>
        </authorList>
    </citation>
    <scope>NUCLEOTIDE SEQUENCE</scope>
    <source>
        <strain evidence="1">HI-2016</strain>
    </source>
</reference>
<proteinExistence type="predicted"/>
<sequence length="79" mass="8655">MGVLDDTQAKVAVDTLTSLTATPHCHPCHLFGVSHLRNVKGCVLWATKAGSRQMGKLCQKHHKGAACWRTFTPAHSLKY</sequence>
<dbReference type="Proteomes" id="UP000824540">
    <property type="component" value="Unassembled WGS sequence"/>
</dbReference>
<accession>A0A8T2PQI5</accession>